<name>A0A6I8UN26_DROPS</name>
<dbReference type="AlphaFoldDB" id="A0A6I8UN26"/>
<dbReference type="PANTHER" id="PTHR42966">
    <property type="entry name" value="N-ACETYLNEURAMINATE SYNTHASE"/>
    <property type="match status" value="1"/>
</dbReference>
<feature type="domain" description="AFP-like" evidence="6">
    <location>
        <begin position="314"/>
        <end position="372"/>
    </location>
</feature>
<dbReference type="GO" id="GO:0006054">
    <property type="term" value="P:N-acetylneuraminate metabolic process"/>
    <property type="evidence" value="ECO:0007669"/>
    <property type="project" value="UniProtKB-ARBA"/>
</dbReference>
<dbReference type="Proteomes" id="UP000001819">
    <property type="component" value="Chromosome 2"/>
</dbReference>
<dbReference type="KEGG" id="dpo:4800832"/>
<dbReference type="GO" id="GO:0047444">
    <property type="term" value="F:N-acylneuraminate-9-phosphate synthase activity"/>
    <property type="evidence" value="ECO:0007669"/>
    <property type="project" value="UniProtKB-EC"/>
</dbReference>
<dbReference type="RefSeq" id="XP_001358036.4">
    <property type="nucleotide sequence ID" value="XM_001357999.4"/>
</dbReference>
<keyword evidence="1" id="KW-0808">Transferase</keyword>
<reference evidence="7" key="1">
    <citation type="submission" date="2024-06" db="UniProtKB">
        <authorList>
            <consortium name="RefSeq"/>
        </authorList>
    </citation>
    <scope>NUCLEOTIDE SEQUENCE [LARGE SCALE GENOMIC DNA]</scope>
    <source>
        <strain evidence="7">MV2-25</strain>
    </source>
</reference>
<dbReference type="SUPFAM" id="SSF51569">
    <property type="entry name" value="Aldolase"/>
    <property type="match status" value="1"/>
</dbReference>
<dbReference type="Pfam" id="PF03102">
    <property type="entry name" value="NeuB"/>
    <property type="match status" value="1"/>
</dbReference>
<dbReference type="FunCoup" id="A0A6I8UN26">
    <property type="interactions" value="929"/>
</dbReference>
<dbReference type="InterPro" id="IPR006190">
    <property type="entry name" value="SAF_AFP_Neu5Ac"/>
</dbReference>
<protein>
    <recommendedName>
        <fullName evidence="4">N-acetylneuraminate-9-phosphate synthase</fullName>
        <ecNumber evidence="3">2.5.1.57</ecNumber>
    </recommendedName>
    <alternativeName>
        <fullName evidence="5">Sialic acid synthase</fullName>
    </alternativeName>
</protein>
<evidence type="ECO:0000256" key="2">
    <source>
        <dbReference type="ARBA" id="ARBA00050599"/>
    </source>
</evidence>
<evidence type="ECO:0000313" key="8">
    <source>
        <dbReference type="RefSeq" id="XP_001358036.4"/>
    </source>
</evidence>
<sequence>MMLVDILEKKIDDSVYIIAEIGQNHQGCLELAKTMILKAKEAGCHCVKFQKSDLPAKFTRSALAREYVSENAWGKTYGEHKEYLEFSRDQYQELQAYSRQLNVDFTASAMDELSLDFLADLKVPFIKIGSGDANNFPLLKKAAGLGVPLVISTGMQTIQTVEKIVKIMAEAGKIDYALMHCVSAYPTPPKDCNLRLISMLKNRFPNVVIGYSGHELGVAITQAAVLLGARIVERHFTLDKNQKGSDHRCSLETHEFKSLIAAIQRFKLTKLPFDPDAIISMLGGDQELAEALQYNGEKKVLACELPCRNKLGKSIVAARTLHKGLKLQLTDLAIKVSEPNGLPAEAYFDIVGKELTDTVYEDEPIAGNMVKL</sequence>
<dbReference type="Pfam" id="PF08666">
    <property type="entry name" value="SAF"/>
    <property type="match status" value="1"/>
</dbReference>
<dbReference type="Gene3D" id="3.90.1210.10">
    <property type="entry name" value="Antifreeze-like/N-acetylneuraminic acid synthase C-terminal domain"/>
    <property type="match status" value="1"/>
</dbReference>
<dbReference type="PANTHER" id="PTHR42966:SF1">
    <property type="entry name" value="SIALIC ACID SYNTHASE"/>
    <property type="match status" value="1"/>
</dbReference>
<dbReference type="CDD" id="cd11615">
    <property type="entry name" value="SAF_NeuB_like"/>
    <property type="match status" value="1"/>
</dbReference>
<dbReference type="Gene3D" id="3.20.20.70">
    <property type="entry name" value="Aldolase class I"/>
    <property type="match status" value="1"/>
</dbReference>
<dbReference type="InterPro" id="IPR057736">
    <property type="entry name" value="SAF_PseI/NeuA/NeuB"/>
</dbReference>
<evidence type="ECO:0000256" key="5">
    <source>
        <dbReference type="ARBA" id="ARBA00083845"/>
    </source>
</evidence>
<dbReference type="EC" id="2.5.1.57" evidence="3"/>
<dbReference type="InParanoid" id="A0A6I8UN26"/>
<evidence type="ECO:0000313" key="7">
    <source>
        <dbReference type="Proteomes" id="UP000001819"/>
    </source>
</evidence>
<dbReference type="InterPro" id="IPR013785">
    <property type="entry name" value="Aldolase_TIM"/>
</dbReference>
<accession>A0A6I8UN26</accession>
<dbReference type="InterPro" id="IPR051690">
    <property type="entry name" value="PseI-like"/>
</dbReference>
<dbReference type="InterPro" id="IPR013132">
    <property type="entry name" value="PseI/NeuA/B-like_N"/>
</dbReference>
<evidence type="ECO:0000256" key="4">
    <source>
        <dbReference type="ARBA" id="ARBA00067780"/>
    </source>
</evidence>
<organism evidence="7 8">
    <name type="scientific">Drosophila pseudoobscura pseudoobscura</name>
    <name type="common">Fruit fly</name>
    <dbReference type="NCBI Taxonomy" id="46245"/>
    <lineage>
        <taxon>Eukaryota</taxon>
        <taxon>Metazoa</taxon>
        <taxon>Ecdysozoa</taxon>
        <taxon>Arthropoda</taxon>
        <taxon>Hexapoda</taxon>
        <taxon>Insecta</taxon>
        <taxon>Pterygota</taxon>
        <taxon>Neoptera</taxon>
        <taxon>Endopterygota</taxon>
        <taxon>Diptera</taxon>
        <taxon>Brachycera</taxon>
        <taxon>Muscomorpha</taxon>
        <taxon>Ephydroidea</taxon>
        <taxon>Drosophilidae</taxon>
        <taxon>Drosophila</taxon>
        <taxon>Sophophora</taxon>
    </lineage>
</organism>
<dbReference type="SUPFAM" id="SSF51269">
    <property type="entry name" value="AFP III-like domain"/>
    <property type="match status" value="1"/>
</dbReference>
<proteinExistence type="predicted"/>
<evidence type="ECO:0000256" key="1">
    <source>
        <dbReference type="ARBA" id="ARBA00022679"/>
    </source>
</evidence>
<reference evidence="8" key="2">
    <citation type="submission" date="2025-08" db="UniProtKB">
        <authorList>
            <consortium name="RefSeq"/>
        </authorList>
    </citation>
    <scope>IDENTIFICATION</scope>
    <source>
        <strain evidence="8">MV-25-SWS-2005</strain>
        <tissue evidence="8">Whole body</tissue>
    </source>
</reference>
<dbReference type="GO" id="GO:0016051">
    <property type="term" value="P:carbohydrate biosynthetic process"/>
    <property type="evidence" value="ECO:0007669"/>
    <property type="project" value="InterPro"/>
</dbReference>
<comment type="catalytic activity">
    <reaction evidence="2">
        <text>aldehydo-N-acetyl-D-mannosamine 6-phosphate + phosphoenolpyruvate + H2O = N-acetylneuraminate 9-phosphate + phosphate</text>
        <dbReference type="Rhea" id="RHEA:80835"/>
        <dbReference type="ChEBI" id="CHEBI:15377"/>
        <dbReference type="ChEBI" id="CHEBI:43474"/>
        <dbReference type="ChEBI" id="CHEBI:58557"/>
        <dbReference type="ChEBI" id="CHEBI:58702"/>
        <dbReference type="ChEBI" id="CHEBI:231734"/>
        <dbReference type="EC" id="2.5.1.57"/>
    </reaction>
    <physiologicalReaction direction="left-to-right" evidence="2">
        <dbReference type="Rhea" id="RHEA:80836"/>
    </physiologicalReaction>
</comment>
<dbReference type="GO" id="GO:1901137">
    <property type="term" value="P:carbohydrate derivative biosynthetic process"/>
    <property type="evidence" value="ECO:0007669"/>
    <property type="project" value="UniProtKB-ARBA"/>
</dbReference>
<dbReference type="SMART" id="SM00858">
    <property type="entry name" value="SAF"/>
    <property type="match status" value="1"/>
</dbReference>
<gene>
    <name evidence="8" type="primary">NANS</name>
</gene>
<keyword evidence="7" id="KW-1185">Reference proteome</keyword>
<dbReference type="PROSITE" id="PS50844">
    <property type="entry name" value="AFP_LIKE"/>
    <property type="match status" value="1"/>
</dbReference>
<dbReference type="InterPro" id="IPR036732">
    <property type="entry name" value="AFP_Neu5c_C_sf"/>
</dbReference>
<evidence type="ECO:0000259" key="6">
    <source>
        <dbReference type="PROSITE" id="PS50844"/>
    </source>
</evidence>
<dbReference type="InterPro" id="IPR013974">
    <property type="entry name" value="SAF"/>
</dbReference>
<evidence type="ECO:0000256" key="3">
    <source>
        <dbReference type="ARBA" id="ARBA00066534"/>
    </source>
</evidence>
<dbReference type="FunFam" id="3.20.20.70:FF:000144">
    <property type="entry name" value="sialic acid synthase"/>
    <property type="match status" value="1"/>
</dbReference>